<feature type="compositionally biased region" description="Acidic residues" evidence="1">
    <location>
        <begin position="104"/>
        <end position="114"/>
    </location>
</feature>
<dbReference type="PANTHER" id="PTHR30189:SF1">
    <property type="entry name" value="LPS-ASSEMBLY PROTEIN LPTD"/>
    <property type="match status" value="1"/>
</dbReference>
<comment type="caution">
    <text evidence="2">The sequence shown here is derived from an EMBL/GenBank/DDBJ whole genome shotgun (WGS) entry which is preliminary data.</text>
</comment>
<dbReference type="AlphaFoldDB" id="A0A0P7ZRY5"/>
<dbReference type="PANTHER" id="PTHR30189">
    <property type="entry name" value="LPS-ASSEMBLY PROTEIN"/>
    <property type="match status" value="1"/>
</dbReference>
<dbReference type="EMBL" id="LJZR01000007">
    <property type="protein sequence ID" value="KPQ36216.1"/>
    <property type="molecule type" value="Genomic_DNA"/>
</dbReference>
<reference evidence="2 3" key="1">
    <citation type="submission" date="2015-09" db="EMBL/GenBank/DDBJ databases">
        <title>Identification and resolution of microdiversity through metagenomic sequencing of parallel consortia.</title>
        <authorList>
            <person name="Nelson W.C."/>
            <person name="Romine M.F."/>
            <person name="Lindemann S.R."/>
        </authorList>
    </citation>
    <scope>NUCLEOTIDE SEQUENCE [LARGE SCALE GENOMIC DNA]</scope>
    <source>
        <strain evidence="2">Ana</strain>
    </source>
</reference>
<dbReference type="GO" id="GO:1990351">
    <property type="term" value="C:transporter complex"/>
    <property type="evidence" value="ECO:0007669"/>
    <property type="project" value="TreeGrafter"/>
</dbReference>
<dbReference type="InterPro" id="IPR022244">
    <property type="entry name" value="DUF3769"/>
</dbReference>
<name>A0A0P7ZRY5_9CYAN</name>
<dbReference type="PATRIC" id="fig|1666911.3.peg.4933"/>
<feature type="compositionally biased region" description="Polar residues" evidence="1">
    <location>
        <begin position="247"/>
        <end position="258"/>
    </location>
</feature>
<organism evidence="2 3">
    <name type="scientific">Phormidesmis priestleyi Ana</name>
    <dbReference type="NCBI Taxonomy" id="1666911"/>
    <lineage>
        <taxon>Bacteria</taxon>
        <taxon>Bacillati</taxon>
        <taxon>Cyanobacteriota</taxon>
        <taxon>Cyanophyceae</taxon>
        <taxon>Leptolyngbyales</taxon>
        <taxon>Leptolyngbyaceae</taxon>
        <taxon>Phormidesmis</taxon>
    </lineage>
</organism>
<dbReference type="STRING" id="1666911.HLUCCA11_06705"/>
<dbReference type="Proteomes" id="UP000050465">
    <property type="component" value="Unassembled WGS sequence"/>
</dbReference>
<feature type="region of interest" description="Disordered" evidence="1">
    <location>
        <begin position="242"/>
        <end position="261"/>
    </location>
</feature>
<sequence>MIYFDLPPEKLPEPLSPKPAIETVIPTAALGSTSQLTDSSFLAQLLEPINPTVTELDLPSLDTEADNRDAADEPPVTEAGQENIEEDVQPEDVQPESVQPESVQLEDSEVEGSEGEGAAEPSEGPVQIDIEGADGLTPEEFASQLRLTADFQEYSPISQVITARGNVLLRLNDTILEADELWLNLVNRYVLADGNVLLTRGAQIVRGSRAEYNFIQQAGTVADAVGTLYLPDIEGDLQSPLEARSADPTQTAPNQTPLSVRRAYDPINRDLRVESEGSIQIATRSDTQITGGADEGDLRQLRFESDELSFDVEGWRANDVRITNDPFSPPELELRAASLWLRNLSPEQDELLLSRPRIVFDQGFSLPLLRRRILFSRGTVNAEDLNPVPASIGVDGSDRGGLFIGREVPIIDTPGTQLSVTPQFFAARAFSEESSSPIALDNFGVSADLESRLGPRTTFSGSADLKSFDLTNITEELRSNIRAEQLIGDHRLALQYSYRERLFNGSLGFQNVQSSFGAVLLSPDYTFGDDNRFRLTYQASAQVINAQSDRENLRADSGRATLGRFQASAALSRNFRLWRGEPKPPTPDEGLRFTPEPVVPYLDLTTGIRSTGTYYTSGDFQGNLIAEVGIEGQIGHLARNFADYTAFNIGYSQSFLRGADSPFLFDREVDKSVLSLGITQQVYGPFLAGFQTAYSFSENRAINTIYTLEYSRRTYGILLRYDTTQNTGSIGFRLSNFSWLGDTTPFDTPRVRRVEGGVIEQRFD</sequence>
<evidence type="ECO:0000313" key="2">
    <source>
        <dbReference type="EMBL" id="KPQ36216.1"/>
    </source>
</evidence>
<evidence type="ECO:0000256" key="1">
    <source>
        <dbReference type="SAM" id="MobiDB-lite"/>
    </source>
</evidence>
<proteinExistence type="predicted"/>
<dbReference type="InterPro" id="IPR050218">
    <property type="entry name" value="LptD"/>
</dbReference>
<evidence type="ECO:0000313" key="3">
    <source>
        <dbReference type="Proteomes" id="UP000050465"/>
    </source>
</evidence>
<protein>
    <submittedName>
        <fullName evidence="2">Organic solvent tolerance protein OstA</fullName>
    </submittedName>
</protein>
<feature type="region of interest" description="Disordered" evidence="1">
    <location>
        <begin position="52"/>
        <end position="130"/>
    </location>
</feature>
<gene>
    <name evidence="2" type="ORF">HLUCCA11_06705</name>
</gene>
<accession>A0A0P7ZRY5</accession>
<feature type="compositionally biased region" description="Acidic residues" evidence="1">
    <location>
        <begin position="83"/>
        <end position="94"/>
    </location>
</feature>
<dbReference type="GO" id="GO:0009279">
    <property type="term" value="C:cell outer membrane"/>
    <property type="evidence" value="ECO:0007669"/>
    <property type="project" value="TreeGrafter"/>
</dbReference>
<dbReference type="Pfam" id="PF12600">
    <property type="entry name" value="DUF3769"/>
    <property type="match status" value="1"/>
</dbReference>
<feature type="compositionally biased region" description="Low complexity" evidence="1">
    <location>
        <begin position="116"/>
        <end position="126"/>
    </location>
</feature>